<feature type="transmembrane region" description="Helical" evidence="6">
    <location>
        <begin position="387"/>
        <end position="408"/>
    </location>
</feature>
<dbReference type="GO" id="GO:0005886">
    <property type="term" value="C:plasma membrane"/>
    <property type="evidence" value="ECO:0007669"/>
    <property type="project" value="TreeGrafter"/>
</dbReference>
<evidence type="ECO:0000256" key="6">
    <source>
        <dbReference type="SAM" id="Phobius"/>
    </source>
</evidence>
<dbReference type="EMBL" id="FOIS01000001">
    <property type="protein sequence ID" value="SEV81414.1"/>
    <property type="molecule type" value="Genomic_DNA"/>
</dbReference>
<evidence type="ECO:0000256" key="2">
    <source>
        <dbReference type="ARBA" id="ARBA00022448"/>
    </source>
</evidence>
<keyword evidence="2" id="KW-0813">Transport</keyword>
<dbReference type="PANTHER" id="PTHR11706">
    <property type="entry name" value="SOLUTE CARRIER PROTEIN FAMILY 11 MEMBER"/>
    <property type="match status" value="1"/>
</dbReference>
<dbReference type="GO" id="GO:0015086">
    <property type="term" value="F:cadmium ion transmembrane transporter activity"/>
    <property type="evidence" value="ECO:0007669"/>
    <property type="project" value="TreeGrafter"/>
</dbReference>
<feature type="transmembrane region" description="Helical" evidence="6">
    <location>
        <begin position="152"/>
        <end position="170"/>
    </location>
</feature>
<organism evidence="7 8">
    <name type="scientific">Natrinema salifodinae</name>
    <dbReference type="NCBI Taxonomy" id="1202768"/>
    <lineage>
        <taxon>Archaea</taxon>
        <taxon>Methanobacteriati</taxon>
        <taxon>Methanobacteriota</taxon>
        <taxon>Stenosarchaea group</taxon>
        <taxon>Halobacteria</taxon>
        <taxon>Halobacteriales</taxon>
        <taxon>Natrialbaceae</taxon>
        <taxon>Natrinema</taxon>
    </lineage>
</organism>
<feature type="transmembrane region" description="Helical" evidence="6">
    <location>
        <begin position="233"/>
        <end position="254"/>
    </location>
</feature>
<dbReference type="InterPro" id="IPR001046">
    <property type="entry name" value="NRAMP_fam"/>
</dbReference>
<name>A0A1I0LZB5_9EURY</name>
<feature type="transmembrane region" description="Helical" evidence="6">
    <location>
        <begin position="321"/>
        <end position="343"/>
    </location>
</feature>
<evidence type="ECO:0000256" key="3">
    <source>
        <dbReference type="ARBA" id="ARBA00022692"/>
    </source>
</evidence>
<dbReference type="PANTHER" id="PTHR11706:SF33">
    <property type="entry name" value="NATURAL RESISTANCE-ASSOCIATED MACROPHAGE PROTEIN 2"/>
    <property type="match status" value="1"/>
</dbReference>
<dbReference type="eggNOG" id="arCOG04531">
    <property type="taxonomic scope" value="Archaea"/>
</dbReference>
<feature type="transmembrane region" description="Helical" evidence="6">
    <location>
        <begin position="355"/>
        <end position="375"/>
    </location>
</feature>
<evidence type="ECO:0000256" key="1">
    <source>
        <dbReference type="ARBA" id="ARBA00004141"/>
    </source>
</evidence>
<dbReference type="RefSeq" id="WP_049990983.1">
    <property type="nucleotide sequence ID" value="NZ_FOIS01000001.1"/>
</dbReference>
<comment type="subcellular location">
    <subcellularLocation>
        <location evidence="1">Membrane</location>
        <topology evidence="1">Multi-pass membrane protein</topology>
    </subcellularLocation>
</comment>
<gene>
    <name evidence="7" type="ORF">SAMN05216285_0224</name>
</gene>
<keyword evidence="8" id="KW-1185">Reference proteome</keyword>
<feature type="transmembrane region" description="Helical" evidence="6">
    <location>
        <begin position="93"/>
        <end position="119"/>
    </location>
</feature>
<feature type="transmembrane region" description="Helical" evidence="6">
    <location>
        <begin position="21"/>
        <end position="43"/>
    </location>
</feature>
<dbReference type="AlphaFoldDB" id="A0A1I0LZB5"/>
<dbReference type="Proteomes" id="UP000183275">
    <property type="component" value="Unassembled WGS sequence"/>
</dbReference>
<dbReference type="GO" id="GO:0034755">
    <property type="term" value="P:iron ion transmembrane transport"/>
    <property type="evidence" value="ECO:0007669"/>
    <property type="project" value="TreeGrafter"/>
</dbReference>
<feature type="transmembrane region" description="Helical" evidence="6">
    <location>
        <begin position="190"/>
        <end position="213"/>
    </location>
</feature>
<dbReference type="Pfam" id="PF01566">
    <property type="entry name" value="Nramp"/>
    <property type="match status" value="1"/>
</dbReference>
<feature type="transmembrane region" description="Helical" evidence="6">
    <location>
        <begin position="279"/>
        <end position="301"/>
    </location>
</feature>
<feature type="transmembrane region" description="Helical" evidence="6">
    <location>
        <begin position="49"/>
        <end position="72"/>
    </location>
</feature>
<protein>
    <submittedName>
        <fullName evidence="7">NRAMP (Natural resistance-associated macrophage protein) metal ion transporters</fullName>
    </submittedName>
</protein>
<dbReference type="OrthoDB" id="214005at2157"/>
<evidence type="ECO:0000256" key="5">
    <source>
        <dbReference type="ARBA" id="ARBA00023136"/>
    </source>
</evidence>
<sequence>MSTKNFTPVQDLAGISQKYGLAFVMVASYFGSGSVFIASQAGVMHGYTLLWAVVGAAFLGFIAQDMSARLGIHGESLMVFTREKLGRPLATTIALFLSIGCVAWTLGLVAAVGAGISFLLGGAVAWQPIAVLTTVAAIGVGLLHYDTVENMMIAMMVSLMVVYVVVALPSGADPTSVTTGFVPGTDTLDALAMAAGLLGTTALWPNFFLESILVHTKGWTSESDLPAARTDLAIGYAVGGITTIVILIAAAALLRPMGFTELESFITPGKAMVEVLGRWAMVLFVGGVIAAAFNSIIPIMWAPAYIIPQAAGYTVQKGDRLFNVLFASLTGIGVFSPLVSWWLDLSVVDMVILFPMYNGIFALPVAATLLFWAVNDREMMGEYRNTKALNVVNASLVLLAVILAALSIQDFTELITDGGF</sequence>
<keyword evidence="5 6" id="KW-0472">Membrane</keyword>
<dbReference type="GO" id="GO:0005384">
    <property type="term" value="F:manganese ion transmembrane transporter activity"/>
    <property type="evidence" value="ECO:0007669"/>
    <property type="project" value="TreeGrafter"/>
</dbReference>
<proteinExistence type="predicted"/>
<evidence type="ECO:0000313" key="8">
    <source>
        <dbReference type="Proteomes" id="UP000183275"/>
    </source>
</evidence>
<keyword evidence="4 6" id="KW-1133">Transmembrane helix</keyword>
<feature type="transmembrane region" description="Helical" evidence="6">
    <location>
        <begin position="125"/>
        <end position="145"/>
    </location>
</feature>
<reference evidence="8" key="1">
    <citation type="submission" date="2016-10" db="EMBL/GenBank/DDBJ databases">
        <authorList>
            <person name="Varghese N."/>
        </authorList>
    </citation>
    <scope>NUCLEOTIDE SEQUENCE [LARGE SCALE GENOMIC DNA]</scope>
    <source>
        <strain evidence="8">CGMCC 1.12284</strain>
    </source>
</reference>
<evidence type="ECO:0000313" key="7">
    <source>
        <dbReference type="EMBL" id="SEV81414.1"/>
    </source>
</evidence>
<keyword evidence="3 6" id="KW-0812">Transmembrane</keyword>
<evidence type="ECO:0000256" key="4">
    <source>
        <dbReference type="ARBA" id="ARBA00022989"/>
    </source>
</evidence>
<accession>A0A1I0LZB5</accession>